<sequence>MNFNILLKYKYYFEIVNRKIAGFLNTIVKKLSFYNECENRYDLLNKIVLVLEGTLCS</sequence>
<reference evidence="1" key="1">
    <citation type="submission" date="2022-04" db="EMBL/GenBank/DDBJ databases">
        <authorList>
            <person name="Criscuolo A."/>
        </authorList>
    </citation>
    <scope>NUCLEOTIDE SEQUENCE</scope>
    <source>
        <strain evidence="1">CIP111895</strain>
    </source>
</reference>
<protein>
    <recommendedName>
        <fullName evidence="3">Transposase</fullName>
    </recommendedName>
</protein>
<name>A0ABM9ENS5_9BACI</name>
<comment type="caution">
    <text evidence="1">The sequence shown here is derived from an EMBL/GenBank/DDBJ whole genome shotgun (WGS) entry which is preliminary data.</text>
</comment>
<dbReference type="EMBL" id="CALBWS010000006">
    <property type="protein sequence ID" value="CAH2714237.1"/>
    <property type="molecule type" value="Genomic_DNA"/>
</dbReference>
<accession>A0ABM9ENS5</accession>
<keyword evidence="2" id="KW-1185">Reference proteome</keyword>
<evidence type="ECO:0000313" key="2">
    <source>
        <dbReference type="Proteomes" id="UP000838308"/>
    </source>
</evidence>
<organism evidence="1 2">
    <name type="scientific">Neobacillus rhizosphaerae</name>
    <dbReference type="NCBI Taxonomy" id="2880965"/>
    <lineage>
        <taxon>Bacteria</taxon>
        <taxon>Bacillati</taxon>
        <taxon>Bacillota</taxon>
        <taxon>Bacilli</taxon>
        <taxon>Bacillales</taxon>
        <taxon>Bacillaceae</taxon>
        <taxon>Neobacillus</taxon>
    </lineage>
</organism>
<evidence type="ECO:0008006" key="3">
    <source>
        <dbReference type="Google" id="ProtNLM"/>
    </source>
</evidence>
<evidence type="ECO:0000313" key="1">
    <source>
        <dbReference type="EMBL" id="CAH2714237.1"/>
    </source>
</evidence>
<proteinExistence type="predicted"/>
<dbReference type="Proteomes" id="UP000838308">
    <property type="component" value="Unassembled WGS sequence"/>
</dbReference>
<gene>
    <name evidence="1" type="ORF">BACCIP111895_01398</name>
</gene>